<sequence length="96" mass="10752">MGQCKLSVSAAATRDYWIRINLEKQFTTAGMTKGNDPRESLWDPRGTAEKSKACQWTLFHPMGKAPHACHALCFRRAAVFAVVQMRVSESINRAVL</sequence>
<gene>
    <name evidence="1" type="ORF">GTOL_10045</name>
</gene>
<accession>A0A916J1D4</accession>
<evidence type="ECO:0000313" key="1">
    <source>
        <dbReference type="EMBL" id="CAG4882163.1"/>
    </source>
</evidence>
<dbReference type="AlphaFoldDB" id="A0A916J1D4"/>
<evidence type="ECO:0000313" key="2">
    <source>
        <dbReference type="Proteomes" id="UP000742786"/>
    </source>
</evidence>
<protein>
    <submittedName>
        <fullName evidence="1">Uncharacterized protein</fullName>
    </submittedName>
</protein>
<proteinExistence type="predicted"/>
<keyword evidence="2" id="KW-1185">Reference proteome</keyword>
<comment type="caution">
    <text evidence="1">The sequence shown here is derived from an EMBL/GenBank/DDBJ whole genome shotgun (WGS) entry which is preliminary data.</text>
</comment>
<name>A0A916J1D4_9PROT</name>
<dbReference type="Proteomes" id="UP000742786">
    <property type="component" value="Unassembled WGS sequence"/>
</dbReference>
<reference evidence="1" key="1">
    <citation type="submission" date="2021-04" db="EMBL/GenBank/DDBJ databases">
        <authorList>
            <person name="Hornung B."/>
        </authorList>
    </citation>
    <scope>NUCLEOTIDE SEQUENCE</scope>
    <source>
        <strain evidence="1">G5G6</strain>
    </source>
</reference>
<dbReference type="EMBL" id="CAJQUM010000001">
    <property type="protein sequence ID" value="CAG4882163.1"/>
    <property type="molecule type" value="Genomic_DNA"/>
</dbReference>
<organism evidence="1 2">
    <name type="scientific">Georgfuchsia toluolica</name>
    <dbReference type="NCBI Taxonomy" id="424218"/>
    <lineage>
        <taxon>Bacteria</taxon>
        <taxon>Pseudomonadati</taxon>
        <taxon>Pseudomonadota</taxon>
        <taxon>Betaproteobacteria</taxon>
        <taxon>Nitrosomonadales</taxon>
        <taxon>Sterolibacteriaceae</taxon>
        <taxon>Georgfuchsia</taxon>
    </lineage>
</organism>